<comment type="caution">
    <text evidence="10">The sequence shown here is derived from an EMBL/GenBank/DDBJ whole genome shotgun (WGS) entry which is preliminary data.</text>
</comment>
<dbReference type="EMBL" id="PCRK01000167">
    <property type="protein sequence ID" value="PIP18751.1"/>
    <property type="molecule type" value="Genomic_DNA"/>
</dbReference>
<comment type="similarity">
    <text evidence="6">Belongs to the ABC-4 integral membrane protein family.</text>
</comment>
<dbReference type="Proteomes" id="UP000231292">
    <property type="component" value="Unassembled WGS sequence"/>
</dbReference>
<dbReference type="InterPro" id="IPR025857">
    <property type="entry name" value="MacB_PCD"/>
</dbReference>
<evidence type="ECO:0000256" key="7">
    <source>
        <dbReference type="SAM" id="Phobius"/>
    </source>
</evidence>
<evidence type="ECO:0000256" key="1">
    <source>
        <dbReference type="ARBA" id="ARBA00004651"/>
    </source>
</evidence>
<keyword evidence="2" id="KW-1003">Cell membrane</keyword>
<feature type="transmembrane region" description="Helical" evidence="7">
    <location>
        <begin position="484"/>
        <end position="506"/>
    </location>
</feature>
<feature type="transmembrane region" description="Helical" evidence="7">
    <location>
        <begin position="140"/>
        <end position="160"/>
    </location>
</feature>
<evidence type="ECO:0000313" key="11">
    <source>
        <dbReference type="Proteomes" id="UP000231292"/>
    </source>
</evidence>
<evidence type="ECO:0000256" key="4">
    <source>
        <dbReference type="ARBA" id="ARBA00022989"/>
    </source>
</evidence>
<dbReference type="SUPFAM" id="SSF52540">
    <property type="entry name" value="P-loop containing nucleoside triphosphate hydrolases"/>
    <property type="match status" value="1"/>
</dbReference>
<dbReference type="Gene3D" id="3.40.50.300">
    <property type="entry name" value="P-loop containing nucleotide triphosphate hydrolases"/>
    <property type="match status" value="1"/>
</dbReference>
<dbReference type="GO" id="GO:0022857">
    <property type="term" value="F:transmembrane transporter activity"/>
    <property type="evidence" value="ECO:0007669"/>
    <property type="project" value="TreeGrafter"/>
</dbReference>
<keyword evidence="4 7" id="KW-1133">Transmembrane helix</keyword>
<dbReference type="InterPro" id="IPR050250">
    <property type="entry name" value="Macrolide_Exporter_MacB"/>
</dbReference>
<feature type="non-terminal residue" evidence="10">
    <location>
        <position position="1"/>
    </location>
</feature>
<comment type="subcellular location">
    <subcellularLocation>
        <location evidence="1">Cell membrane</location>
        <topology evidence="1">Multi-pass membrane protein</topology>
    </subcellularLocation>
</comment>
<evidence type="ECO:0000256" key="5">
    <source>
        <dbReference type="ARBA" id="ARBA00023136"/>
    </source>
</evidence>
<evidence type="ECO:0000256" key="3">
    <source>
        <dbReference type="ARBA" id="ARBA00022692"/>
    </source>
</evidence>
<sequence length="523" mass="56512">IARSLVNDPLIIFADEPTGNLDSKSKEEIVAILKGLNEKGKTIIMVTHENEMAVHAKRVIRMLDGRVISDVKQGVVPKLFAESETPAQFRLARGVSEENQADKIIGVVLSKQERKAREIQVLEYLQQAAQAMVSHKMRSFLSILGILIGVAAVIAMLAVGTGAKESIEKQLASLGSNLVLVMPGSSRIHGVSSGAGGVTRFTFQDAAAIEKLTDEVKRISPTVTGRGQLVYENKNWSTQVEGDGVNYAAIRAATPILGRFFTDEEVKRRDKVAVLGMTVVKQLFGDANPIRETIKINLSNFKVIGILPEKGATGFRDQDDTVIIPVTTAMYRVLGKEYLDSISVEAASPDAIASAQDSITKIIIKQHHLVTKDEQDSFQIRNMADIKNMLETTTKTMSLLLGAIAAISLLVGGIGIMNIMLVSVTERTREIGLRKAIGATNKDIMAQFLIESVLMSFIGGITGILLGGGTAVLITLFAGWTVKVSLSSIILATTFSLIVGIVFGLWPAKKASTLDPIETLRYE</sequence>
<evidence type="ECO:0000313" key="10">
    <source>
        <dbReference type="EMBL" id="PIP18751.1"/>
    </source>
</evidence>
<evidence type="ECO:0000259" key="8">
    <source>
        <dbReference type="Pfam" id="PF02687"/>
    </source>
</evidence>
<dbReference type="AlphaFoldDB" id="A0A2G9YJP4"/>
<proteinExistence type="inferred from homology"/>
<feature type="domain" description="ABC3 transporter permease C-terminal" evidence="8">
    <location>
        <begin position="403"/>
        <end position="516"/>
    </location>
</feature>
<protein>
    <submittedName>
        <fullName evidence="10">MacB family efflux pump subunit</fullName>
    </submittedName>
</protein>
<dbReference type="InterPro" id="IPR027417">
    <property type="entry name" value="P-loop_NTPase"/>
</dbReference>
<dbReference type="PANTHER" id="PTHR30572:SF4">
    <property type="entry name" value="ABC TRANSPORTER PERMEASE YTRF"/>
    <property type="match status" value="1"/>
</dbReference>
<dbReference type="Pfam" id="PF02687">
    <property type="entry name" value="FtsX"/>
    <property type="match status" value="1"/>
</dbReference>
<feature type="transmembrane region" description="Helical" evidence="7">
    <location>
        <begin position="445"/>
        <end position="478"/>
    </location>
</feature>
<evidence type="ECO:0000259" key="9">
    <source>
        <dbReference type="Pfam" id="PF12704"/>
    </source>
</evidence>
<dbReference type="PANTHER" id="PTHR30572">
    <property type="entry name" value="MEMBRANE COMPONENT OF TRANSPORTER-RELATED"/>
    <property type="match status" value="1"/>
</dbReference>
<feature type="transmembrane region" description="Helical" evidence="7">
    <location>
        <begin position="399"/>
        <end position="424"/>
    </location>
</feature>
<dbReference type="GO" id="GO:0005886">
    <property type="term" value="C:plasma membrane"/>
    <property type="evidence" value="ECO:0007669"/>
    <property type="project" value="UniProtKB-SubCell"/>
</dbReference>
<accession>A0A2G9YJP4</accession>
<keyword evidence="5 7" id="KW-0472">Membrane</keyword>
<feature type="domain" description="MacB-like periplasmic core" evidence="9">
    <location>
        <begin position="139"/>
        <end position="361"/>
    </location>
</feature>
<dbReference type="Pfam" id="PF12704">
    <property type="entry name" value="MacB_PCD"/>
    <property type="match status" value="1"/>
</dbReference>
<organism evidence="10 11">
    <name type="scientific">Candidatus Sherwoodlollariibacterium unditelluris</name>
    <dbReference type="NCBI Taxonomy" id="1974757"/>
    <lineage>
        <taxon>Bacteria</taxon>
        <taxon>Pseudomonadati</taxon>
        <taxon>Candidatus Omnitrophota</taxon>
        <taxon>Candidatus Sherwoodlollariibacterium</taxon>
    </lineage>
</organism>
<reference evidence="10 11" key="1">
    <citation type="submission" date="2017-09" db="EMBL/GenBank/DDBJ databases">
        <title>Depth-based differentiation of microbial function through sediment-hosted aquifers and enrichment of novel symbionts in the deep terrestrial subsurface.</title>
        <authorList>
            <person name="Probst A.J."/>
            <person name="Ladd B."/>
            <person name="Jarett J.K."/>
            <person name="Geller-Mcgrath D.E."/>
            <person name="Sieber C.M."/>
            <person name="Emerson J.B."/>
            <person name="Anantharaman K."/>
            <person name="Thomas B.C."/>
            <person name="Malmstrom R."/>
            <person name="Stieglmeier M."/>
            <person name="Klingl A."/>
            <person name="Woyke T."/>
            <person name="Ryan C.M."/>
            <person name="Banfield J.F."/>
        </authorList>
    </citation>
    <scope>NUCLEOTIDE SEQUENCE [LARGE SCALE GENOMIC DNA]</scope>
    <source>
        <strain evidence="10">CG23_combo_of_CG06-09_8_20_14_all_41_10</strain>
    </source>
</reference>
<evidence type="ECO:0000256" key="2">
    <source>
        <dbReference type="ARBA" id="ARBA00022475"/>
    </source>
</evidence>
<keyword evidence="3 7" id="KW-0812">Transmembrane</keyword>
<evidence type="ECO:0000256" key="6">
    <source>
        <dbReference type="ARBA" id="ARBA00038076"/>
    </source>
</evidence>
<name>A0A2G9YJP4_9BACT</name>
<gene>
    <name evidence="10" type="ORF">COX41_06380</name>
</gene>
<dbReference type="InterPro" id="IPR003838">
    <property type="entry name" value="ABC3_permease_C"/>
</dbReference>